<gene>
    <name evidence="2" type="ORF">DWU98_18690</name>
</gene>
<feature type="non-terminal residue" evidence="2">
    <location>
        <position position="1"/>
    </location>
</feature>
<sequence>DANATTDFEVTLENGLTYAHLAYQLAKMIVPSAVTVPFEVSEVTSHLFSAYQSYNLGDKEGATHAMADALTSATSIPGYIQAARAQSGAYRSPRPIVATPANQLRFEAPKPFSTDASGFLPLPRGSHFAGLYAKDAKLYAKKDGQYYEVYVDKGTQTVRLQPASRARSVFFDPAFQRDASGDWKIIERMGLKAGGRTSDGESSPSVNGGNQSGTSKAGVSGSATTRPLSAHQQKFLSNLDSLGDEWKHIYTMDTKFDELSVRVPFAKTPEEAKRLNDARSTIANEYIQDAKKYLASFKPDDSKTPDLAIPKNARPGDFIKIASSKSNGISIGEDHTDPAAQQYIVDNLDYLKDMGYRTLYVERNLGYDDIHDKNGIPTTLAHEARSRGMNVIDVESSLSRGDDTFGKHFNAQSLKSVVFGGDPGERMKSFSYHLKYTVDRDLKQDPDMKYVILTGNGHASMKNFASAGFPGASDLLNIPTAYVKTGWTPGVSALPGKRFSITTGSNPPR</sequence>
<protein>
    <submittedName>
        <fullName evidence="2">Uncharacterized protein</fullName>
    </submittedName>
</protein>
<comment type="caution">
    <text evidence="2">The sequence shown here is derived from an EMBL/GenBank/DDBJ whole genome shotgun (WGS) entry which is preliminary data.</text>
</comment>
<reference evidence="2 3" key="1">
    <citation type="submission" date="2018-07" db="EMBL/GenBank/DDBJ databases">
        <title>Dyella monticola sp. nov. and Dyella psychrodurans sp. nov. isolated from monsoon evergreen broad-leaved forest soil of Dinghu Mountain, China.</title>
        <authorList>
            <person name="Gao Z."/>
            <person name="Qiu L."/>
        </authorList>
    </citation>
    <scope>NUCLEOTIDE SEQUENCE [LARGE SCALE GENOMIC DNA]</scope>
    <source>
        <strain evidence="2 3">4G-K06</strain>
    </source>
</reference>
<keyword evidence="3" id="KW-1185">Reference proteome</keyword>
<dbReference type="Gene3D" id="3.40.50.11550">
    <property type="match status" value="2"/>
</dbReference>
<dbReference type="OrthoDB" id="5653126at2"/>
<feature type="region of interest" description="Disordered" evidence="1">
    <location>
        <begin position="193"/>
        <end position="226"/>
    </location>
</feature>
<evidence type="ECO:0000256" key="1">
    <source>
        <dbReference type="SAM" id="MobiDB-lite"/>
    </source>
</evidence>
<dbReference type="EMBL" id="QRBE01000015">
    <property type="protein sequence ID" value="RDS79182.1"/>
    <property type="molecule type" value="Genomic_DNA"/>
</dbReference>
<feature type="compositionally biased region" description="Polar residues" evidence="1">
    <location>
        <begin position="200"/>
        <end position="226"/>
    </location>
</feature>
<name>A0A370WSS3_9GAMM</name>
<proteinExistence type="predicted"/>
<dbReference type="AlphaFoldDB" id="A0A370WSS3"/>
<dbReference type="SUPFAM" id="SSF159501">
    <property type="entry name" value="EreA/ChaN-like"/>
    <property type="match status" value="1"/>
</dbReference>
<organism evidence="2 3">
    <name type="scientific">Dyella monticola</name>
    <dbReference type="NCBI Taxonomy" id="1927958"/>
    <lineage>
        <taxon>Bacteria</taxon>
        <taxon>Pseudomonadati</taxon>
        <taxon>Pseudomonadota</taxon>
        <taxon>Gammaproteobacteria</taxon>
        <taxon>Lysobacterales</taxon>
        <taxon>Rhodanobacteraceae</taxon>
        <taxon>Dyella</taxon>
    </lineage>
</organism>
<dbReference type="Proteomes" id="UP000254258">
    <property type="component" value="Unassembled WGS sequence"/>
</dbReference>
<dbReference type="RefSeq" id="WP_158545115.1">
    <property type="nucleotide sequence ID" value="NZ_QRBE01000015.1"/>
</dbReference>
<evidence type="ECO:0000313" key="3">
    <source>
        <dbReference type="Proteomes" id="UP000254258"/>
    </source>
</evidence>
<accession>A0A370WSS3</accession>
<evidence type="ECO:0000313" key="2">
    <source>
        <dbReference type="EMBL" id="RDS79182.1"/>
    </source>
</evidence>